<reference evidence="3 4" key="1">
    <citation type="submission" date="2023-01" db="EMBL/GenBank/DDBJ databases">
        <title>Characterization of estradiol degrading bacteria Microbacterium sp. MZT7 and reveal degrading genes through genome analysis.</title>
        <authorList>
            <person name="Hao P."/>
            <person name="Gao Y."/>
        </authorList>
    </citation>
    <scope>NUCLEOTIDE SEQUENCE [LARGE SCALE GENOMIC DNA]</scope>
    <source>
        <strain evidence="3 4">MZT7</strain>
    </source>
</reference>
<dbReference type="InterPro" id="IPR050792">
    <property type="entry name" value="ADP-ribosylglycohydrolase"/>
</dbReference>
<evidence type="ECO:0000256" key="2">
    <source>
        <dbReference type="ARBA" id="ARBA00022801"/>
    </source>
</evidence>
<evidence type="ECO:0000313" key="3">
    <source>
        <dbReference type="EMBL" id="UGS27042.1"/>
    </source>
</evidence>
<evidence type="ECO:0000313" key="4">
    <source>
        <dbReference type="Proteomes" id="UP001199642"/>
    </source>
</evidence>
<dbReference type="PANTHER" id="PTHR16222">
    <property type="entry name" value="ADP-RIBOSYLGLYCOHYDROLASE"/>
    <property type="match status" value="1"/>
</dbReference>
<keyword evidence="4" id="KW-1185">Reference proteome</keyword>
<dbReference type="PANTHER" id="PTHR16222:SF24">
    <property type="entry name" value="ADP-RIBOSYLHYDROLASE ARH3"/>
    <property type="match status" value="1"/>
</dbReference>
<dbReference type="EMBL" id="CP082781">
    <property type="protein sequence ID" value="UGS27042.1"/>
    <property type="molecule type" value="Genomic_DNA"/>
</dbReference>
<dbReference type="Proteomes" id="UP001199642">
    <property type="component" value="Chromosome"/>
</dbReference>
<dbReference type="SUPFAM" id="SSF101478">
    <property type="entry name" value="ADP-ribosylglycohydrolase"/>
    <property type="match status" value="1"/>
</dbReference>
<keyword evidence="2" id="KW-0378">Hydrolase</keyword>
<proteinExistence type="inferred from homology"/>
<protein>
    <submittedName>
        <fullName evidence="3">ADP-ribosylglycohydrolase family protein</fullName>
    </submittedName>
</protein>
<organism evidence="3 4">
    <name type="scientific">Microbacterium resistens</name>
    <dbReference type="NCBI Taxonomy" id="156977"/>
    <lineage>
        <taxon>Bacteria</taxon>
        <taxon>Bacillati</taxon>
        <taxon>Actinomycetota</taxon>
        <taxon>Actinomycetes</taxon>
        <taxon>Micrococcales</taxon>
        <taxon>Microbacteriaceae</taxon>
        <taxon>Microbacterium</taxon>
    </lineage>
</organism>
<accession>A0ABY3RTB9</accession>
<dbReference type="RefSeq" id="WP_269456631.1">
    <property type="nucleotide sequence ID" value="NZ_CP082781.1"/>
</dbReference>
<evidence type="ECO:0000256" key="1">
    <source>
        <dbReference type="ARBA" id="ARBA00010702"/>
    </source>
</evidence>
<dbReference type="Pfam" id="PF03747">
    <property type="entry name" value="ADP_ribosyl_GH"/>
    <property type="match status" value="1"/>
</dbReference>
<comment type="similarity">
    <text evidence="1">Belongs to the ADP-ribosylglycohydrolase family.</text>
</comment>
<dbReference type="Gene3D" id="1.10.4080.10">
    <property type="entry name" value="ADP-ribosylation/Crystallin J1"/>
    <property type="match status" value="1"/>
</dbReference>
<sequence>MTRARNTLVGLAAGDALGMPTQSMSRTDIALRYGPIDRLRDAVADQPIAPGMPAGSITDDTEQAFLLADLLIADDGRIDALALARALQAWEDDMRARGSLDLLGPSTKAALDALAAGVSPEESGRHGTTNGAAMRIAPVGIAVPASDEKALLDAVVTASRPTHNTGLALSAAAVVAGTVSAGIDGAALPDALEFGLRLADRAERLGHWAAGASVPAKARWALAQSAGLDATATADFVVDVIGTSVSSQESVVAAIVLARRHEEDPFTALCTAATLGGDTDTVAAIAGALLGATSDADPAPGDVVARIAAVSAPAFDTTADALLALRDRHLAR</sequence>
<dbReference type="InterPro" id="IPR036705">
    <property type="entry name" value="Ribosyl_crysJ1_sf"/>
</dbReference>
<gene>
    <name evidence="3" type="ORF">K8F61_02185</name>
</gene>
<dbReference type="InterPro" id="IPR005502">
    <property type="entry name" value="Ribosyl_crysJ1"/>
</dbReference>
<name>A0ABY3RTB9_9MICO</name>